<keyword evidence="1" id="KW-1133">Transmembrane helix</keyword>
<organism evidence="2 3">
    <name type="scientific">Candidatus Sungbacteria bacterium RIFCSPHIGHO2_02_FULL_49_12</name>
    <dbReference type="NCBI Taxonomy" id="1802271"/>
    <lineage>
        <taxon>Bacteria</taxon>
        <taxon>Candidatus Sungiibacteriota</taxon>
    </lineage>
</organism>
<dbReference type="PANTHER" id="PTHR37304">
    <property type="entry name" value="MEMBRANE PROTEIN-RELATED"/>
    <property type="match status" value="1"/>
</dbReference>
<keyword evidence="1" id="KW-0472">Membrane</keyword>
<gene>
    <name evidence="2" type="ORF">A3C11_03525</name>
</gene>
<evidence type="ECO:0000256" key="1">
    <source>
        <dbReference type="SAM" id="Phobius"/>
    </source>
</evidence>
<keyword evidence="1" id="KW-0812">Transmembrane</keyword>
<feature type="transmembrane region" description="Helical" evidence="1">
    <location>
        <begin position="39"/>
        <end position="57"/>
    </location>
</feature>
<dbReference type="PANTHER" id="PTHR37304:SF1">
    <property type="entry name" value="MEMBRANE PROTEIN"/>
    <property type="match status" value="1"/>
</dbReference>
<name>A0A1G2KRJ2_9BACT</name>
<dbReference type="AlphaFoldDB" id="A0A1G2KRJ2"/>
<protein>
    <recommendedName>
        <fullName evidence="4">DUF378 domain-containing protein</fullName>
    </recommendedName>
</protein>
<dbReference type="Pfam" id="PF04070">
    <property type="entry name" value="DUF378"/>
    <property type="match status" value="1"/>
</dbReference>
<sequence length="71" mass="7731">MKILHKVAFLLLVVGGLNWLALAVFNWELGSLFGGMENIVSRTIYVLVGLSAVYEAVTHMGNCKECSGNTM</sequence>
<dbReference type="EMBL" id="MHQJ01000001">
    <property type="protein sequence ID" value="OHA02057.1"/>
    <property type="molecule type" value="Genomic_DNA"/>
</dbReference>
<evidence type="ECO:0008006" key="4">
    <source>
        <dbReference type="Google" id="ProtNLM"/>
    </source>
</evidence>
<evidence type="ECO:0000313" key="3">
    <source>
        <dbReference type="Proteomes" id="UP000177362"/>
    </source>
</evidence>
<proteinExistence type="predicted"/>
<comment type="caution">
    <text evidence="2">The sequence shown here is derived from an EMBL/GenBank/DDBJ whole genome shotgun (WGS) entry which is preliminary data.</text>
</comment>
<dbReference type="Proteomes" id="UP000177362">
    <property type="component" value="Unassembled WGS sequence"/>
</dbReference>
<dbReference type="STRING" id="1802271.A3C11_03525"/>
<accession>A0A1G2KRJ2</accession>
<evidence type="ECO:0000313" key="2">
    <source>
        <dbReference type="EMBL" id="OHA02057.1"/>
    </source>
</evidence>
<dbReference type="InterPro" id="IPR007211">
    <property type="entry name" value="DUF378"/>
</dbReference>
<reference evidence="2 3" key="1">
    <citation type="journal article" date="2016" name="Nat. Commun.">
        <title>Thousands of microbial genomes shed light on interconnected biogeochemical processes in an aquifer system.</title>
        <authorList>
            <person name="Anantharaman K."/>
            <person name="Brown C.T."/>
            <person name="Hug L.A."/>
            <person name="Sharon I."/>
            <person name="Castelle C.J."/>
            <person name="Probst A.J."/>
            <person name="Thomas B.C."/>
            <person name="Singh A."/>
            <person name="Wilkins M.J."/>
            <person name="Karaoz U."/>
            <person name="Brodie E.L."/>
            <person name="Williams K.H."/>
            <person name="Hubbard S.S."/>
            <person name="Banfield J.F."/>
        </authorList>
    </citation>
    <scope>NUCLEOTIDE SEQUENCE [LARGE SCALE GENOMIC DNA]</scope>
</reference>